<comment type="caution">
    <text evidence="1">The sequence shown here is derived from an EMBL/GenBank/DDBJ whole genome shotgun (WGS) entry which is preliminary data.</text>
</comment>
<dbReference type="Proteomes" id="UP000034013">
    <property type="component" value="Unassembled WGS sequence"/>
</dbReference>
<reference evidence="1 2" key="1">
    <citation type="journal article" date="2015" name="Nature">
        <title>rRNA introns, odd ribosomes, and small enigmatic genomes across a large radiation of phyla.</title>
        <authorList>
            <person name="Brown C.T."/>
            <person name="Hug L.A."/>
            <person name="Thomas B.C."/>
            <person name="Sharon I."/>
            <person name="Castelle C.J."/>
            <person name="Singh A."/>
            <person name="Wilkins M.J."/>
            <person name="Williams K.H."/>
            <person name="Banfield J.F."/>
        </authorList>
    </citation>
    <scope>NUCLEOTIDE SEQUENCE [LARGE SCALE GENOMIC DNA]</scope>
</reference>
<protein>
    <submittedName>
        <fullName evidence="1">Uncharacterized protein</fullName>
    </submittedName>
</protein>
<name>A0A0G0W919_9BACT</name>
<proteinExistence type="predicted"/>
<dbReference type="EMBL" id="LBZO01000055">
    <property type="protein sequence ID" value="KKR71722.1"/>
    <property type="molecule type" value="Genomic_DNA"/>
</dbReference>
<dbReference type="InterPro" id="IPR014942">
    <property type="entry name" value="AbiEii"/>
</dbReference>
<dbReference type="AlphaFoldDB" id="A0A0G0W919"/>
<gene>
    <name evidence="1" type="ORF">UU16_C0055G0008</name>
</gene>
<dbReference type="Pfam" id="PF08843">
    <property type="entry name" value="AbiEii"/>
    <property type="match status" value="1"/>
</dbReference>
<evidence type="ECO:0000313" key="1">
    <source>
        <dbReference type="EMBL" id="KKR71722.1"/>
    </source>
</evidence>
<sequence>MDTRKHKTNLTNILIDIYKDATLASHLGFKGGTCTMLFYKLPLFWLISYEKGEHNIKVEVSTRDNPYNHYNNHPFYGVTIKTLAIEDIIAHKMVAFTERPSLANRDLFDIHFLLGTEFAASINYDVIKSRTGKNPVEFYNFLLNLIKKIDAKNILEGLGEVLTDSQKDWAKVKLLVELKGLIQRQIDTVAT</sequence>
<evidence type="ECO:0000313" key="2">
    <source>
        <dbReference type="Proteomes" id="UP000034013"/>
    </source>
</evidence>
<organism evidence="1 2">
    <name type="scientific">Candidatus Woesebacteria bacterium GW2011_GWA2_40_7</name>
    <dbReference type="NCBI Taxonomy" id="1618562"/>
    <lineage>
        <taxon>Bacteria</taxon>
        <taxon>Candidatus Woeseibacteriota</taxon>
    </lineage>
</organism>
<accession>A0A0G0W919</accession>